<evidence type="ECO:0000259" key="7">
    <source>
        <dbReference type="Pfam" id="PF17390"/>
    </source>
</evidence>
<dbReference type="InterPro" id="IPR008979">
    <property type="entry name" value="Galactose-bd-like_sf"/>
</dbReference>
<dbReference type="InterPro" id="IPR012341">
    <property type="entry name" value="6hp_glycosidase-like_sf"/>
</dbReference>
<accession>A0A7Y9K2B2</accession>
<dbReference type="Pfam" id="PF05592">
    <property type="entry name" value="Bac_rhamnosid"/>
    <property type="match status" value="1"/>
</dbReference>
<dbReference type="InterPro" id="IPR013737">
    <property type="entry name" value="Bac_rhamnosid_N"/>
</dbReference>
<gene>
    <name evidence="8" type="ORF">HD841_002519</name>
</gene>
<dbReference type="SUPFAM" id="SSF48208">
    <property type="entry name" value="Six-hairpin glycosidases"/>
    <property type="match status" value="1"/>
</dbReference>
<dbReference type="PANTHER" id="PTHR33307:SF6">
    <property type="entry name" value="ALPHA-RHAMNOSIDASE (EUROFUNG)-RELATED"/>
    <property type="match status" value="1"/>
</dbReference>
<dbReference type="EC" id="3.2.1.40" evidence="2"/>
<dbReference type="Pfam" id="PF08531">
    <property type="entry name" value="Bac_rhamnosid_N"/>
    <property type="match status" value="1"/>
</dbReference>
<evidence type="ECO:0000313" key="8">
    <source>
        <dbReference type="EMBL" id="NYD90722.1"/>
    </source>
</evidence>
<evidence type="ECO:0000313" key="9">
    <source>
        <dbReference type="Proteomes" id="UP000517753"/>
    </source>
</evidence>
<comment type="catalytic activity">
    <reaction evidence="1">
        <text>Hydrolysis of terminal non-reducing alpha-L-rhamnose residues in alpha-L-rhamnosides.</text>
        <dbReference type="EC" id="3.2.1.40"/>
    </reaction>
</comment>
<proteinExistence type="predicted"/>
<dbReference type="Gene3D" id="2.60.120.260">
    <property type="entry name" value="Galactose-binding domain-like"/>
    <property type="match status" value="2"/>
</dbReference>
<dbReference type="Gene3D" id="2.60.420.10">
    <property type="entry name" value="Maltose phosphorylase, domain 3"/>
    <property type="match status" value="1"/>
</dbReference>
<dbReference type="InterPro" id="IPR016007">
    <property type="entry name" value="Alpha_rhamnosid"/>
</dbReference>
<dbReference type="InterPro" id="IPR008902">
    <property type="entry name" value="Rhamnosid_concanavalin"/>
</dbReference>
<dbReference type="Pfam" id="PF17390">
    <property type="entry name" value="Bac_rhamnosid_C"/>
    <property type="match status" value="1"/>
</dbReference>
<dbReference type="GO" id="GO:0030596">
    <property type="term" value="F:alpha-L-rhamnosidase activity"/>
    <property type="evidence" value="ECO:0007669"/>
    <property type="project" value="UniProtKB-EC"/>
</dbReference>
<evidence type="ECO:0000259" key="6">
    <source>
        <dbReference type="Pfam" id="PF17389"/>
    </source>
</evidence>
<dbReference type="RefSeq" id="WP_179509164.1">
    <property type="nucleotide sequence ID" value="NZ_JACCBY010000003.1"/>
</dbReference>
<dbReference type="InterPro" id="IPR008928">
    <property type="entry name" value="6-hairpin_glycosidase_sf"/>
</dbReference>
<evidence type="ECO:0000256" key="2">
    <source>
        <dbReference type="ARBA" id="ARBA00012652"/>
    </source>
</evidence>
<reference evidence="8 9" key="1">
    <citation type="submission" date="2020-08" db="EMBL/GenBank/DDBJ databases">
        <title>The Agave Microbiome: Exploring the role of microbial communities in plant adaptations to desert environments.</title>
        <authorList>
            <person name="Partida-Martinez L.P."/>
        </authorList>
    </citation>
    <scope>NUCLEOTIDE SEQUENCE [LARGE SCALE GENOMIC DNA]</scope>
    <source>
        <strain evidence="8 9">AS2.3</strain>
    </source>
</reference>
<protein>
    <recommendedName>
        <fullName evidence="2">alpha-L-rhamnosidase</fullName>
        <ecNumber evidence="2">3.2.1.40</ecNumber>
    </recommendedName>
</protein>
<keyword evidence="9" id="KW-1185">Reference proteome</keyword>
<evidence type="ECO:0000259" key="4">
    <source>
        <dbReference type="Pfam" id="PF05592"/>
    </source>
</evidence>
<keyword evidence="3 8" id="KW-0378">Hydrolase</keyword>
<feature type="domain" description="Alpha-L-rhamnosidase concanavalin-like" evidence="4">
    <location>
        <begin position="494"/>
        <end position="593"/>
    </location>
</feature>
<evidence type="ECO:0000256" key="1">
    <source>
        <dbReference type="ARBA" id="ARBA00001445"/>
    </source>
</evidence>
<dbReference type="AlphaFoldDB" id="A0A7Y9K2B2"/>
<comment type="caution">
    <text evidence="8">The sequence shown here is derived from an EMBL/GenBank/DDBJ whole genome shotgun (WGS) entry which is preliminary data.</text>
</comment>
<evidence type="ECO:0000259" key="5">
    <source>
        <dbReference type="Pfam" id="PF08531"/>
    </source>
</evidence>
<feature type="domain" description="Alpha-L-rhamnosidase six-hairpin glycosidase" evidence="6">
    <location>
        <begin position="599"/>
        <end position="939"/>
    </location>
</feature>
<evidence type="ECO:0000256" key="3">
    <source>
        <dbReference type="ARBA" id="ARBA00022801"/>
    </source>
</evidence>
<dbReference type="PIRSF" id="PIRSF010631">
    <property type="entry name" value="A-rhamnsds"/>
    <property type="match status" value="1"/>
</dbReference>
<dbReference type="InterPro" id="IPR035396">
    <property type="entry name" value="Bac_rhamnosid6H"/>
</dbReference>
<feature type="domain" description="Alpha-L-rhamnosidase C-terminal" evidence="7">
    <location>
        <begin position="942"/>
        <end position="1017"/>
    </location>
</feature>
<dbReference type="InterPro" id="IPR013783">
    <property type="entry name" value="Ig-like_fold"/>
</dbReference>
<dbReference type="PANTHER" id="PTHR33307">
    <property type="entry name" value="ALPHA-RHAMNOSIDASE (EUROFUNG)"/>
    <property type="match status" value="1"/>
</dbReference>
<dbReference type="Pfam" id="PF17389">
    <property type="entry name" value="Bac_rhamnosid6H"/>
    <property type="match status" value="1"/>
</dbReference>
<keyword evidence="8" id="KW-0326">Glycosidase</keyword>
<dbReference type="Gene3D" id="2.60.40.10">
    <property type="entry name" value="Immunoglobulins"/>
    <property type="match status" value="1"/>
</dbReference>
<dbReference type="InterPro" id="IPR035398">
    <property type="entry name" value="Bac_rhamnosid_C"/>
</dbReference>
<dbReference type="Pfam" id="PF25788">
    <property type="entry name" value="Ig_Rha78A_N"/>
    <property type="match status" value="1"/>
</dbReference>
<dbReference type="SUPFAM" id="SSF49785">
    <property type="entry name" value="Galactose-binding domain-like"/>
    <property type="match status" value="1"/>
</dbReference>
<organism evidence="8 9">
    <name type="scientific">Sphingomonas melonis</name>
    <dbReference type="NCBI Taxonomy" id="152682"/>
    <lineage>
        <taxon>Bacteria</taxon>
        <taxon>Pseudomonadati</taxon>
        <taxon>Pseudomonadota</taxon>
        <taxon>Alphaproteobacteria</taxon>
        <taxon>Sphingomonadales</taxon>
        <taxon>Sphingomonadaceae</taxon>
        <taxon>Sphingomonas</taxon>
    </lineage>
</organism>
<feature type="domain" description="Bacterial alpha-L-rhamnosidase N-terminal" evidence="5">
    <location>
        <begin position="323"/>
        <end position="484"/>
    </location>
</feature>
<dbReference type="Proteomes" id="UP000517753">
    <property type="component" value="Unassembled WGS sequence"/>
</dbReference>
<dbReference type="EMBL" id="JACCBY010000003">
    <property type="protein sequence ID" value="NYD90722.1"/>
    <property type="molecule type" value="Genomic_DNA"/>
</dbReference>
<sequence length="1022" mass="110554">MRSIDRRTMMAGMGVGATLLTHTTQAAARAPLRVTDLTTAGLRDPLAVGDARPMLAWRIAGPDGTMQAAFQIRAASDPALLTAGRPDLWDSGRTQSPIATGTAYGGRSLAPRQRCWWQVRIWDAAGALSPWSATARWEAALGASDWRGDWLAVESADERDDRLAPPQWSGVDLPDDRQPAQFRLSFTSDAGDGLLTIDTRSRLIALRLDGRAIALPGWHKDAYGGPPAARMTLPLAAGPHVLVAEVAPQKAGARVSATLAAQLRVPRSGGGVRRITGGWETRVPDGTWRPATVETRQDHFAWPPTPARLLRRRFACAAVPPVVRLHVAALGGYRIWINGRRVGDDELQAEPAEYRRHIPYRSYDVASLLRPGENVVAVIVGDGFYASYQAPDGRYAYGPAPRRLRLMIEDGAGTPLVVGDDRWRHSEAPITLSEIYAGEDHDRRRWPAGWDSPGFDDRDWDAVWAAPSPAALPAAPLAPPIRITRTLRPVAIRRVGATSHIVDFGQNFGGRVRLSVRGAAGSTVVVSHAEILAKDGTLDRRNLRVARAQDRYVLAGGGDEEGLEPVFTFQGFRYAQVDGLAELTAAMVTGLVVSSDLAEIGTFATAQPMVQKLWLNTLWSQRSNFRGIPTDCPQRDERLGWTGDAQVFWDTAAFNMAVGGFTRSFTRTLRDDQAPNGAYPMWSPAPRGLGWDTDTPTPGWADAGVMLPYVAYLHGGDRAVVDDNWAAMAAYCDGILARNPDGLWRNGRGADLGDWLALDAKWPGDETTPKPLIASAMLARSLDQMAAMAAWTGRADAAAWQARAERTRAAFAAAFVTADGRVGNGSHTGYILALRLRLVPPGLHARVGQRLAAEIARRGGLLTTGFLGTPLALDALVDAGQATLAFDLLLRTAFPSWGYMVEHGATTIWERWNGDTGDVSMNSFNHYALGAVCAFLYRRLGGVEPVAPGFRHVRVAPLFDPRIASAGVTLDSASGRIVTSWRRERGEVTLDLTVPANTLAEVVLPGITVSRGSGDHRFTVRA</sequence>
<dbReference type="Gene3D" id="1.50.10.10">
    <property type="match status" value="1"/>
</dbReference>
<name>A0A7Y9K2B2_9SPHN</name>
<dbReference type="GO" id="GO:0005975">
    <property type="term" value="P:carbohydrate metabolic process"/>
    <property type="evidence" value="ECO:0007669"/>
    <property type="project" value="InterPro"/>
</dbReference>